<feature type="repeat" description="TPR" evidence="5">
    <location>
        <begin position="438"/>
        <end position="471"/>
    </location>
</feature>
<dbReference type="EMBL" id="JMKJ01000554">
    <property type="protein sequence ID" value="KGG50722.1"/>
    <property type="molecule type" value="Genomic_DNA"/>
</dbReference>
<dbReference type="GeneID" id="25260391"/>
<dbReference type="PANTHER" id="PTHR22904">
    <property type="entry name" value="TPR REPEAT CONTAINING PROTEIN"/>
    <property type="match status" value="1"/>
</dbReference>
<dbReference type="InterPro" id="IPR006636">
    <property type="entry name" value="STI1_HS-bd"/>
</dbReference>
<dbReference type="Pfam" id="PF13424">
    <property type="entry name" value="TPR_12"/>
    <property type="match status" value="1"/>
</dbReference>
<dbReference type="RefSeq" id="XP_013237149.1">
    <property type="nucleotide sequence ID" value="XM_013381695.1"/>
</dbReference>
<name>A0A098VNR6_9MICR</name>
<gene>
    <name evidence="7" type="ORF">DI09_59p120</name>
</gene>
<dbReference type="Gene3D" id="1.25.40.10">
    <property type="entry name" value="Tetratricopeptide repeat domain"/>
    <property type="match status" value="3"/>
</dbReference>
<feature type="repeat" description="TPR" evidence="5">
    <location>
        <begin position="70"/>
        <end position="103"/>
    </location>
</feature>
<keyword evidence="3" id="KW-0677">Repeat</keyword>
<evidence type="ECO:0000313" key="8">
    <source>
        <dbReference type="Proteomes" id="UP000029725"/>
    </source>
</evidence>
<protein>
    <recommendedName>
        <fullName evidence="6">STI1 domain-containing protein</fullName>
    </recommendedName>
</protein>
<organism evidence="7 8">
    <name type="scientific">Mitosporidium daphniae</name>
    <dbReference type="NCBI Taxonomy" id="1485682"/>
    <lineage>
        <taxon>Eukaryota</taxon>
        <taxon>Fungi</taxon>
        <taxon>Fungi incertae sedis</taxon>
        <taxon>Microsporidia</taxon>
        <taxon>Mitosporidium</taxon>
    </lineage>
</organism>
<keyword evidence="4 5" id="KW-0802">TPR repeat</keyword>
<dbReference type="InterPro" id="IPR011990">
    <property type="entry name" value="TPR-like_helical_dom_sf"/>
</dbReference>
<dbReference type="SMART" id="SM00028">
    <property type="entry name" value="TPR"/>
    <property type="match status" value="9"/>
</dbReference>
<evidence type="ECO:0000256" key="5">
    <source>
        <dbReference type="PROSITE-ProRule" id="PRU00339"/>
    </source>
</evidence>
<comment type="caution">
    <text evidence="7">The sequence shown here is derived from an EMBL/GenBank/DDBJ whole genome shotgun (WGS) entry which is preliminary data.</text>
</comment>
<dbReference type="SUPFAM" id="SSF48452">
    <property type="entry name" value="TPR-like"/>
    <property type="match status" value="3"/>
</dbReference>
<dbReference type="FunFam" id="1.25.40.10:FF:000020">
    <property type="entry name" value="Stress-induced phosphoprotein 1"/>
    <property type="match status" value="1"/>
</dbReference>
<dbReference type="InterPro" id="IPR041243">
    <property type="entry name" value="STI1/HOP_DP"/>
</dbReference>
<reference evidence="7 8" key="1">
    <citation type="submission" date="2014-04" db="EMBL/GenBank/DDBJ databases">
        <title>A new species of microsporidia sheds light on the evolution of extreme parasitism.</title>
        <authorList>
            <person name="Haag K.L."/>
            <person name="James T.Y."/>
            <person name="Larsson R."/>
            <person name="Schaer T.M."/>
            <person name="Refardt D."/>
            <person name="Pombert J.-F."/>
            <person name="Ebert D."/>
        </authorList>
    </citation>
    <scope>NUCLEOTIDE SEQUENCE [LARGE SCALE GENOMIC DNA]</scope>
    <source>
        <strain evidence="7 8">UGP3</strain>
        <tissue evidence="7">Spores</tissue>
    </source>
</reference>
<dbReference type="InterPro" id="IPR019734">
    <property type="entry name" value="TPR_rpt"/>
</dbReference>
<dbReference type="Pfam" id="PF13181">
    <property type="entry name" value="TPR_8"/>
    <property type="match status" value="1"/>
</dbReference>
<dbReference type="Pfam" id="PF17830">
    <property type="entry name" value="STI1-HOP_DP"/>
    <property type="match status" value="2"/>
</dbReference>
<dbReference type="PANTHER" id="PTHR22904:SF523">
    <property type="entry name" value="STRESS-INDUCED-PHOSPHOPROTEIN 1"/>
    <property type="match status" value="1"/>
</dbReference>
<proteinExistence type="predicted"/>
<feature type="repeat" description="TPR" evidence="5">
    <location>
        <begin position="344"/>
        <end position="377"/>
    </location>
</feature>
<dbReference type="GO" id="GO:0005737">
    <property type="term" value="C:cytoplasm"/>
    <property type="evidence" value="ECO:0007669"/>
    <property type="project" value="UniProtKB-SubCell"/>
</dbReference>
<dbReference type="Proteomes" id="UP000029725">
    <property type="component" value="Unassembled WGS sequence"/>
</dbReference>
<dbReference type="Pfam" id="PF00515">
    <property type="entry name" value="TPR_1"/>
    <property type="match status" value="3"/>
</dbReference>
<dbReference type="FunFam" id="1.25.40.10:FF:000010">
    <property type="entry name" value="Stress-induced phosphoprotein 1"/>
    <property type="match status" value="1"/>
</dbReference>
<dbReference type="VEuPathDB" id="MicrosporidiaDB:DI09_59p120"/>
<keyword evidence="2" id="KW-0963">Cytoplasm</keyword>
<accession>A0A098VNR6</accession>
<dbReference type="AlphaFoldDB" id="A0A098VNR6"/>
<feature type="domain" description="STI1" evidence="6">
    <location>
        <begin position="132"/>
        <end position="171"/>
    </location>
</feature>
<dbReference type="HOGENOM" id="CLU_000134_46_5_1"/>
<dbReference type="Gene3D" id="1.10.260.100">
    <property type="match status" value="2"/>
</dbReference>
<keyword evidence="8" id="KW-1185">Reference proteome</keyword>
<evidence type="ECO:0000256" key="2">
    <source>
        <dbReference type="ARBA" id="ARBA00022490"/>
    </source>
</evidence>
<evidence type="ECO:0000256" key="4">
    <source>
        <dbReference type="ARBA" id="ARBA00022803"/>
    </source>
</evidence>
<feature type="repeat" description="TPR" evidence="5">
    <location>
        <begin position="2"/>
        <end position="35"/>
    </location>
</feature>
<dbReference type="SMART" id="SM00727">
    <property type="entry name" value="STI1"/>
    <property type="match status" value="2"/>
</dbReference>
<feature type="domain" description="STI1" evidence="6">
    <location>
        <begin position="541"/>
        <end position="580"/>
    </location>
</feature>
<dbReference type="OrthoDB" id="2187829at2759"/>
<evidence type="ECO:0000313" key="7">
    <source>
        <dbReference type="EMBL" id="KGG50722.1"/>
    </source>
</evidence>
<dbReference type="PROSITE" id="PS50005">
    <property type="entry name" value="TPR"/>
    <property type="match status" value="5"/>
</dbReference>
<evidence type="ECO:0000256" key="1">
    <source>
        <dbReference type="ARBA" id="ARBA00004496"/>
    </source>
</evidence>
<comment type="subcellular location">
    <subcellularLocation>
        <location evidence="1">Cytoplasm</location>
    </subcellularLocation>
</comment>
<dbReference type="GO" id="GO:0051879">
    <property type="term" value="F:Hsp90 protein binding"/>
    <property type="evidence" value="ECO:0007669"/>
    <property type="project" value="TreeGrafter"/>
</dbReference>
<sequence>MADAFKQQGNTAFAQGQYEQAIASFSEAIKLDSSNHVLYSNRSAANAALKKFDLALEDAEETIKLQPTWSKGYGRKGAALHGLNRFTEAEEAYNKGLELEPSSTALQKGLEDVRVAASPPSLESNLLNPFASEEAMGRLFTDPGTRQFIAQPDFIQKINEIRQNPSALSKHMQDQRIMQAMFVAMGLNASFGAPPFPKTSPASASSSESQCQADSAASSECSKASCCAKENSGLKEENLKSCKEAACKESVSAPKNDSIKKPSTLANPVEEIKNKGNAEFKKKNFEAALSYYDEALSLEPDAIPILLNKSAVYFEQQNWDECIKVCLECIERGRSLRMDFKLIAKAFGRIGSAYLKMEMPNKAVEYFNKSLAEHRSPEILEKLKETEKNILAAKKAAYFSPELSDSEREKGNELFKKGEFVEALNRYTEAIARNDKDPRGYSNRAACYTKLAAFHEAIRDCDRCIELDPSFIKAYLRKASILYGLKEYQKCLDTCFEAKSKDTENRHSAEIEQHLAKCYLESQKASMNESSEETLQRAMADPEIRSLMTDPVMQSILQQMQSDPRAIHDHMKNPLIANKIRKLMAAGIIRTA</sequence>
<dbReference type="FunFam" id="1.10.260.100:FF:000002">
    <property type="entry name" value="Stress-induced-phosphoprotein 1 (Hsp70/Hsp90-organizing)"/>
    <property type="match status" value="1"/>
</dbReference>
<evidence type="ECO:0000256" key="3">
    <source>
        <dbReference type="ARBA" id="ARBA00022737"/>
    </source>
</evidence>
<evidence type="ECO:0000259" key="6">
    <source>
        <dbReference type="SMART" id="SM00727"/>
    </source>
</evidence>
<feature type="repeat" description="TPR" evidence="5">
    <location>
        <begin position="269"/>
        <end position="302"/>
    </location>
</feature>